<evidence type="ECO:0000313" key="3">
    <source>
        <dbReference type="Proteomes" id="UP001499990"/>
    </source>
</evidence>
<feature type="compositionally biased region" description="Basic and acidic residues" evidence="1">
    <location>
        <begin position="26"/>
        <end position="35"/>
    </location>
</feature>
<protein>
    <submittedName>
        <fullName evidence="2">Uncharacterized protein</fullName>
    </submittedName>
</protein>
<gene>
    <name evidence="2" type="ORF">GCM10020367_27530</name>
</gene>
<name>A0ABP6SBB8_9ACTN</name>
<evidence type="ECO:0000313" key="2">
    <source>
        <dbReference type="EMBL" id="GAA3372474.1"/>
    </source>
</evidence>
<accession>A0ABP6SBB8</accession>
<reference evidence="3" key="1">
    <citation type="journal article" date="2019" name="Int. J. Syst. Evol. Microbiol.">
        <title>The Global Catalogue of Microorganisms (GCM) 10K type strain sequencing project: providing services to taxonomists for standard genome sequencing and annotation.</title>
        <authorList>
            <consortium name="The Broad Institute Genomics Platform"/>
            <consortium name="The Broad Institute Genome Sequencing Center for Infectious Disease"/>
            <person name="Wu L."/>
            <person name="Ma J."/>
        </authorList>
    </citation>
    <scope>NUCLEOTIDE SEQUENCE [LARGE SCALE GENOMIC DNA]</scope>
    <source>
        <strain evidence="3">JCM 9651</strain>
    </source>
</reference>
<feature type="region of interest" description="Disordered" evidence="1">
    <location>
        <begin position="1"/>
        <end position="43"/>
    </location>
</feature>
<evidence type="ECO:0000256" key="1">
    <source>
        <dbReference type="SAM" id="MobiDB-lite"/>
    </source>
</evidence>
<organism evidence="2 3">
    <name type="scientific">Streptomyces sannanensis</name>
    <dbReference type="NCBI Taxonomy" id="285536"/>
    <lineage>
        <taxon>Bacteria</taxon>
        <taxon>Bacillati</taxon>
        <taxon>Actinomycetota</taxon>
        <taxon>Actinomycetes</taxon>
        <taxon>Kitasatosporales</taxon>
        <taxon>Streptomycetaceae</taxon>
        <taxon>Streptomyces</taxon>
    </lineage>
</organism>
<dbReference type="Proteomes" id="UP001499990">
    <property type="component" value="Unassembled WGS sequence"/>
</dbReference>
<proteinExistence type="predicted"/>
<keyword evidence="3" id="KW-1185">Reference proteome</keyword>
<sequence>MDISDPVLACGDPDSQVEEQAGKPAAGRDAHCRDGDEQDERADEEKLVELMDSQRPDPFVLIACRIVPPEARGLWILRYLT</sequence>
<comment type="caution">
    <text evidence="2">The sequence shown here is derived from an EMBL/GenBank/DDBJ whole genome shotgun (WGS) entry which is preliminary data.</text>
</comment>
<dbReference type="EMBL" id="BAAAYL010000001">
    <property type="protein sequence ID" value="GAA3372474.1"/>
    <property type="molecule type" value="Genomic_DNA"/>
</dbReference>